<organism evidence="1 2">
    <name type="scientific">Sphaerisporangium rhizosphaerae</name>
    <dbReference type="NCBI Taxonomy" id="2269375"/>
    <lineage>
        <taxon>Bacteria</taxon>
        <taxon>Bacillati</taxon>
        <taxon>Actinomycetota</taxon>
        <taxon>Actinomycetes</taxon>
        <taxon>Streptosporangiales</taxon>
        <taxon>Streptosporangiaceae</taxon>
        <taxon>Sphaerisporangium</taxon>
    </lineage>
</organism>
<sequence>MARDESDSTRLPEHVSRRKAIAMGGGALAAIGGVSAASAPAAAGAAAVTDCPGSPLQISASEVYSNLRSLYSTMMTNNSLQAQFIQDPSGVLAQYGMRYTMPADATTAANRLLFSILSNSAFREWLRSYAAQHMGTRVPPYQAANDISAAIRSFGDPNLITAMVESATVGQPIPGAGFGPLANQLFHNNAAGTMFATPVSSANDAKSSQNFNGIGESLGPPSVISSTLLRQLAERLTTRAQQLSQAGVLSDLRQEDW</sequence>
<proteinExistence type="predicted"/>
<protein>
    <submittedName>
        <fullName evidence="1">Uncharacterized protein</fullName>
    </submittedName>
</protein>
<name>A0ABW2P8D5_9ACTN</name>
<reference evidence="2" key="1">
    <citation type="journal article" date="2019" name="Int. J. Syst. Evol. Microbiol.">
        <title>The Global Catalogue of Microorganisms (GCM) 10K type strain sequencing project: providing services to taxonomists for standard genome sequencing and annotation.</title>
        <authorList>
            <consortium name="The Broad Institute Genomics Platform"/>
            <consortium name="The Broad Institute Genome Sequencing Center for Infectious Disease"/>
            <person name="Wu L."/>
            <person name="Ma J."/>
        </authorList>
    </citation>
    <scope>NUCLEOTIDE SEQUENCE [LARGE SCALE GENOMIC DNA]</scope>
    <source>
        <strain evidence="2">CECT 7649</strain>
    </source>
</reference>
<keyword evidence="2" id="KW-1185">Reference proteome</keyword>
<gene>
    <name evidence="1" type="ORF">ACFQSB_18815</name>
</gene>
<evidence type="ECO:0000313" key="1">
    <source>
        <dbReference type="EMBL" id="MFC7384270.1"/>
    </source>
</evidence>
<dbReference type="EMBL" id="JBHTCG010000011">
    <property type="protein sequence ID" value="MFC7384270.1"/>
    <property type="molecule type" value="Genomic_DNA"/>
</dbReference>
<accession>A0ABW2P8D5</accession>
<dbReference type="RefSeq" id="WP_380827989.1">
    <property type="nucleotide sequence ID" value="NZ_JBHTCG010000011.1"/>
</dbReference>
<evidence type="ECO:0000313" key="2">
    <source>
        <dbReference type="Proteomes" id="UP001596496"/>
    </source>
</evidence>
<dbReference type="InterPro" id="IPR006311">
    <property type="entry name" value="TAT_signal"/>
</dbReference>
<comment type="caution">
    <text evidence="1">The sequence shown here is derived from an EMBL/GenBank/DDBJ whole genome shotgun (WGS) entry which is preliminary data.</text>
</comment>
<dbReference type="Proteomes" id="UP001596496">
    <property type="component" value="Unassembled WGS sequence"/>
</dbReference>
<dbReference type="PROSITE" id="PS51318">
    <property type="entry name" value="TAT"/>
    <property type="match status" value="1"/>
</dbReference>